<gene>
    <name evidence="1" type="ORF">H103_05214</name>
</gene>
<dbReference type="EMBL" id="KK207865">
    <property type="protein sequence ID" value="EZF51737.1"/>
    <property type="molecule type" value="Genomic_DNA"/>
</dbReference>
<dbReference type="AlphaFoldDB" id="A0A022W0C4"/>
<dbReference type="InterPro" id="IPR002110">
    <property type="entry name" value="Ankyrin_rpt"/>
</dbReference>
<dbReference type="Pfam" id="PF00023">
    <property type="entry name" value="Ank"/>
    <property type="match status" value="1"/>
</dbReference>
<protein>
    <submittedName>
        <fullName evidence="1">Uncharacterized protein</fullName>
    </submittedName>
</protein>
<name>A0A022W0C4_TRIRU</name>
<dbReference type="InterPro" id="IPR036770">
    <property type="entry name" value="Ankyrin_rpt-contain_sf"/>
</dbReference>
<dbReference type="SUPFAM" id="SSF48403">
    <property type="entry name" value="Ankyrin repeat"/>
    <property type="match status" value="1"/>
</dbReference>
<reference evidence="1" key="1">
    <citation type="submission" date="2014-02" db="EMBL/GenBank/DDBJ databases">
        <title>The Genome Sequence of Trichophyton rubrum (morphotype fischeri) CBS 288.86.</title>
        <authorList>
            <consortium name="The Broad Institute Genomics Platform"/>
            <person name="Cuomo C.A."/>
            <person name="White T.C."/>
            <person name="Graser Y."/>
            <person name="Martinez-Rossi N."/>
            <person name="Heitman J."/>
            <person name="Young S.K."/>
            <person name="Zeng Q."/>
            <person name="Gargeya S."/>
            <person name="Abouelleil A."/>
            <person name="Alvarado L."/>
            <person name="Chapman S.B."/>
            <person name="Gainer-Dewar J."/>
            <person name="Goldberg J."/>
            <person name="Griggs A."/>
            <person name="Gujja S."/>
            <person name="Hansen M."/>
            <person name="Howarth C."/>
            <person name="Imamovic A."/>
            <person name="Larimer J."/>
            <person name="Martinez D."/>
            <person name="Murphy C."/>
            <person name="Pearson M.D."/>
            <person name="Persinoti G."/>
            <person name="Poon T."/>
            <person name="Priest M."/>
            <person name="Roberts A.D."/>
            <person name="Saif S."/>
            <person name="Shea T.D."/>
            <person name="Sykes S.N."/>
            <person name="Wortman J."/>
            <person name="Nusbaum C."/>
            <person name="Birren B."/>
        </authorList>
    </citation>
    <scope>NUCLEOTIDE SEQUENCE [LARGE SCALE GENOMIC DNA]</scope>
    <source>
        <strain evidence="1">CBS 288.86</strain>
    </source>
</reference>
<dbReference type="Proteomes" id="UP000023758">
    <property type="component" value="Unassembled WGS sequence"/>
</dbReference>
<dbReference type="Gene3D" id="1.25.40.20">
    <property type="entry name" value="Ankyrin repeat-containing domain"/>
    <property type="match status" value="1"/>
</dbReference>
<accession>A0A022W0C4</accession>
<proteinExistence type="predicted"/>
<sequence length="113" mass="12298">MEMTGRLLVETGKVDVNSEDSQFSETPLSWAASYRHEGVVKLLLETGCWASKRAKDTEDPEVPLSCISPYSTLQSLRYLGTSALIGAKPNQVVQGTFLADQSSSTSQFATTHI</sequence>
<organism evidence="1">
    <name type="scientific">Trichophyton rubrum CBS 288.86</name>
    <dbReference type="NCBI Taxonomy" id="1215330"/>
    <lineage>
        <taxon>Eukaryota</taxon>
        <taxon>Fungi</taxon>
        <taxon>Dikarya</taxon>
        <taxon>Ascomycota</taxon>
        <taxon>Pezizomycotina</taxon>
        <taxon>Eurotiomycetes</taxon>
        <taxon>Eurotiomycetidae</taxon>
        <taxon>Onygenales</taxon>
        <taxon>Arthrodermataceae</taxon>
        <taxon>Trichophyton</taxon>
    </lineage>
</organism>
<dbReference type="OrthoDB" id="4207436at2759"/>
<evidence type="ECO:0000313" key="1">
    <source>
        <dbReference type="EMBL" id="EZF51737.1"/>
    </source>
</evidence>
<dbReference type="HOGENOM" id="CLU_2135310_0_0_1"/>